<evidence type="ECO:0000313" key="4">
    <source>
        <dbReference type="EMBL" id="QFG68601.1"/>
    </source>
</evidence>
<evidence type="ECO:0000313" key="5">
    <source>
        <dbReference type="Proteomes" id="UP000326546"/>
    </source>
</evidence>
<proteinExistence type="predicted"/>
<reference evidence="4 5" key="1">
    <citation type="submission" date="2019-09" db="EMBL/GenBank/DDBJ databases">
        <title>Serinicoccus pratensis sp. nov., isolated from meadow soil.</title>
        <authorList>
            <person name="Zhang W."/>
        </authorList>
    </citation>
    <scope>NUCLEOTIDE SEQUENCE [LARGE SCALE GENOMIC DNA]</scope>
    <source>
        <strain evidence="4 5">W204</strain>
    </source>
</reference>
<keyword evidence="5" id="KW-1185">Reference proteome</keyword>
<dbReference type="SUPFAM" id="SSF55729">
    <property type="entry name" value="Acyl-CoA N-acyltransferases (Nat)"/>
    <property type="match status" value="2"/>
</dbReference>
<dbReference type="RefSeq" id="WP_158060989.1">
    <property type="nucleotide sequence ID" value="NZ_CP044427.1"/>
</dbReference>
<dbReference type="KEGG" id="serw:FY030_07610"/>
<accession>A0A5J6V605</accession>
<dbReference type="Pfam" id="PF00583">
    <property type="entry name" value="Acetyltransf_1"/>
    <property type="match status" value="2"/>
</dbReference>
<feature type="domain" description="N-acetyltransferase" evidence="3">
    <location>
        <begin position="171"/>
        <end position="322"/>
    </location>
</feature>
<evidence type="ECO:0000259" key="3">
    <source>
        <dbReference type="PROSITE" id="PS51186"/>
    </source>
</evidence>
<dbReference type="EMBL" id="CP044427">
    <property type="protein sequence ID" value="QFG68601.1"/>
    <property type="molecule type" value="Genomic_DNA"/>
</dbReference>
<dbReference type="OrthoDB" id="9799092at2"/>
<feature type="domain" description="N-acetyltransferase" evidence="3">
    <location>
        <begin position="4"/>
        <end position="165"/>
    </location>
</feature>
<organism evidence="4 5">
    <name type="scientific">Ornithinimicrobium pratense</name>
    <dbReference type="NCBI Taxonomy" id="2593973"/>
    <lineage>
        <taxon>Bacteria</taxon>
        <taxon>Bacillati</taxon>
        <taxon>Actinomycetota</taxon>
        <taxon>Actinomycetes</taxon>
        <taxon>Micrococcales</taxon>
        <taxon>Ornithinimicrobiaceae</taxon>
        <taxon>Ornithinimicrobium</taxon>
    </lineage>
</organism>
<name>A0A5J6V605_9MICO</name>
<keyword evidence="1 4" id="KW-0808">Transferase</keyword>
<evidence type="ECO:0000256" key="2">
    <source>
        <dbReference type="ARBA" id="ARBA00023315"/>
    </source>
</evidence>
<dbReference type="CDD" id="cd04301">
    <property type="entry name" value="NAT_SF"/>
    <property type="match status" value="2"/>
</dbReference>
<dbReference type="Gene3D" id="3.40.630.30">
    <property type="match status" value="1"/>
</dbReference>
<evidence type="ECO:0000256" key="1">
    <source>
        <dbReference type="ARBA" id="ARBA00022679"/>
    </source>
</evidence>
<dbReference type="PANTHER" id="PTHR43420">
    <property type="entry name" value="ACETYLTRANSFERASE"/>
    <property type="match status" value="1"/>
</dbReference>
<keyword evidence="2" id="KW-0012">Acyltransferase</keyword>
<sequence>MTDYRWAPVSHADLEPWATLVNHLAKVDGTGEFSSVENLAEELDSSHRDPQRDTWAVWDGDRMVADAAVSVPPTPDYEGRARCSVSGGVHPDHRGRGLGSRLLALCEARGRELLAERHPGREAYFSADGQLAGSSARELLTDHGYAVVRHFNHLRRDLDDVADLPPGPAYDDIELLSPGPGHEGATRVAHEQAFTDHWGSGPVAPGPWHERWVSRSARAELSTIAVARGGEHDGQVVAYVLVGQWVDREAYVNLVGTVAAFRGRGLAAACLRRTIGLSAASGDYDVIDLDVDSTSPTGATRLYERLGFHQLRQTAAMRRPVKASA</sequence>
<dbReference type="InterPro" id="IPR050680">
    <property type="entry name" value="YpeA/RimI_acetyltransf"/>
</dbReference>
<dbReference type="InterPro" id="IPR000182">
    <property type="entry name" value="GNAT_dom"/>
</dbReference>
<dbReference type="AlphaFoldDB" id="A0A5J6V605"/>
<dbReference type="GO" id="GO:0016747">
    <property type="term" value="F:acyltransferase activity, transferring groups other than amino-acyl groups"/>
    <property type="evidence" value="ECO:0007669"/>
    <property type="project" value="InterPro"/>
</dbReference>
<dbReference type="PROSITE" id="PS51186">
    <property type="entry name" value="GNAT"/>
    <property type="match status" value="2"/>
</dbReference>
<dbReference type="InterPro" id="IPR016181">
    <property type="entry name" value="Acyl_CoA_acyltransferase"/>
</dbReference>
<dbReference type="Proteomes" id="UP000326546">
    <property type="component" value="Chromosome"/>
</dbReference>
<protein>
    <submittedName>
        <fullName evidence="4">GNAT family N-acetyltransferase</fullName>
    </submittedName>
</protein>
<gene>
    <name evidence="4" type="ORF">FY030_07610</name>
</gene>